<feature type="domain" description="Reverse transcriptase Ty1/copia-type" evidence="2">
    <location>
        <begin position="520"/>
        <end position="650"/>
    </location>
</feature>
<organism evidence="3">
    <name type="scientific">Tanacetum cinerariifolium</name>
    <name type="common">Dalmatian daisy</name>
    <name type="synonym">Chrysanthemum cinerariifolium</name>
    <dbReference type="NCBI Taxonomy" id="118510"/>
    <lineage>
        <taxon>Eukaryota</taxon>
        <taxon>Viridiplantae</taxon>
        <taxon>Streptophyta</taxon>
        <taxon>Embryophyta</taxon>
        <taxon>Tracheophyta</taxon>
        <taxon>Spermatophyta</taxon>
        <taxon>Magnoliopsida</taxon>
        <taxon>eudicotyledons</taxon>
        <taxon>Gunneridae</taxon>
        <taxon>Pentapetalae</taxon>
        <taxon>asterids</taxon>
        <taxon>campanulids</taxon>
        <taxon>Asterales</taxon>
        <taxon>Asteraceae</taxon>
        <taxon>Asteroideae</taxon>
        <taxon>Anthemideae</taxon>
        <taxon>Anthemidinae</taxon>
        <taxon>Tanacetum</taxon>
    </lineage>
</organism>
<evidence type="ECO:0000313" key="3">
    <source>
        <dbReference type="EMBL" id="GEU37545.1"/>
    </source>
</evidence>
<comment type="caution">
    <text evidence="3">The sequence shown here is derived from an EMBL/GenBank/DDBJ whole genome shotgun (WGS) entry which is preliminary data.</text>
</comment>
<name>A0A6L2JNS9_TANCI</name>
<protein>
    <submittedName>
        <fullName evidence="3">Ribonuclease H-like domain-containing protein</fullName>
    </submittedName>
</protein>
<feature type="region of interest" description="Disordered" evidence="1">
    <location>
        <begin position="170"/>
        <end position="195"/>
    </location>
</feature>
<dbReference type="EMBL" id="BKCJ010000942">
    <property type="protein sequence ID" value="GEU37545.1"/>
    <property type="molecule type" value="Genomic_DNA"/>
</dbReference>
<gene>
    <name evidence="3" type="ORF">Tci_009523</name>
</gene>
<sequence>MVILLLPQDGVLQPVAPISAEHRLARKNELKASGTLLMALPNKNQLNFNTHKDAKTLMGAIEKRFGGNTKTRRLQKLISQLEILGVSLLQEDINLNTNEPISAAASVSAVSAKIHVFALPNIDSLSNVVIYLFFASQSNSPQLDNDDLKQIDADDLEEMDLKWKGHFAKECRSPKDTRRNGSAEPQRRNVPVKTSTSNALVSQLLTQSKLLPITVVRPVTTVVPKTNVTRPRQAKTVVTKPTSPPRRHINHSPSLKASNFPLKVIAVQAPMVNAAKMLKEHDRNMSYLSDFKELNGGYVAFGGNPKYGKISRKGKIRTGKLDFDDVYFVKELKFNLFSVSQMCDKKNSVLFTDTECLVLSLDFKLPDENQVLLRVLRKKNMYNSSGSTNPHNTDGDVAFDEKEPEFKGKSLSLKSMLLQAVVLSQRSMMTRPRERLKDNAAGTLVTAVGQFSPNSTNTFSAAGPSNDVASPTHRESLYVDSSQLSDDPNMPELKDITYSNDEDNVGAEVDFNNLETSITVSPIPTKRVHKDHHVTQIIGDLSSATQTKSMIRVAKDQGNIQEEGINYEEVFAPVARIEAIRLFLAYASFMGFMVYQMDVKSAFLYETIKEEVYVCQLLGSEEPDYPDKVYKVVKALYGLHQAPRACFEKLMKDKFQMSSMGKLIFFLGLQVKQKKDGIFISQDKYVAEILRKFGLTDEKSASTPIDTKKPLLKDADGEDVDVHTYKFSIIFTSSANSSAGQLINSAVGTFLHYQRQNNSSSGNSAVGMIFTNSGKILH</sequence>
<accession>A0A6L2JNS9</accession>
<evidence type="ECO:0000259" key="2">
    <source>
        <dbReference type="Pfam" id="PF07727"/>
    </source>
</evidence>
<feature type="compositionally biased region" description="Basic and acidic residues" evidence="1">
    <location>
        <begin position="170"/>
        <end position="187"/>
    </location>
</feature>
<dbReference type="AlphaFoldDB" id="A0A6L2JNS9"/>
<dbReference type="Pfam" id="PF07727">
    <property type="entry name" value="RVT_2"/>
    <property type="match status" value="1"/>
</dbReference>
<evidence type="ECO:0000256" key="1">
    <source>
        <dbReference type="SAM" id="MobiDB-lite"/>
    </source>
</evidence>
<dbReference type="InterPro" id="IPR013103">
    <property type="entry name" value="RVT_2"/>
</dbReference>
<feature type="region of interest" description="Disordered" evidence="1">
    <location>
        <begin position="232"/>
        <end position="254"/>
    </location>
</feature>
<proteinExistence type="predicted"/>
<reference evidence="3" key="1">
    <citation type="journal article" date="2019" name="Sci. Rep.">
        <title>Draft genome of Tanacetum cinerariifolium, the natural source of mosquito coil.</title>
        <authorList>
            <person name="Yamashiro T."/>
            <person name="Shiraishi A."/>
            <person name="Satake H."/>
            <person name="Nakayama K."/>
        </authorList>
    </citation>
    <scope>NUCLEOTIDE SEQUENCE</scope>
</reference>